<dbReference type="SUPFAM" id="SSF53474">
    <property type="entry name" value="alpha/beta-Hydrolases"/>
    <property type="match status" value="1"/>
</dbReference>
<keyword evidence="4" id="KW-0732">Signal</keyword>
<dbReference type="EMBL" id="UGYN01000002">
    <property type="protein sequence ID" value="SUI75365.1"/>
    <property type="molecule type" value="Genomic_DNA"/>
</dbReference>
<dbReference type="AlphaFoldDB" id="A0A380A7A0"/>
<dbReference type="GO" id="GO:0016042">
    <property type="term" value="P:lipid catabolic process"/>
    <property type="evidence" value="ECO:0007669"/>
    <property type="project" value="UniProtKB-KW"/>
</dbReference>
<keyword evidence="2" id="KW-0442">Lipid degradation</keyword>
<evidence type="ECO:0000256" key="3">
    <source>
        <dbReference type="ARBA" id="ARBA00023098"/>
    </source>
</evidence>
<evidence type="ECO:0000256" key="2">
    <source>
        <dbReference type="ARBA" id="ARBA00022963"/>
    </source>
</evidence>
<dbReference type="PIRSF" id="PIRSF031982">
    <property type="entry name" value="UCP031982_abhydr"/>
    <property type="match status" value="1"/>
</dbReference>
<dbReference type="InterPro" id="IPR016986">
    <property type="entry name" value="UCP031982_abhydr"/>
</dbReference>
<gene>
    <name evidence="5" type="ORF">NCTC11544_03595</name>
</gene>
<dbReference type="GO" id="GO:0003847">
    <property type="term" value="F:1-alkyl-2-acetylglycerophosphocholine esterase activity"/>
    <property type="evidence" value="ECO:0007669"/>
    <property type="project" value="TreeGrafter"/>
</dbReference>
<feature type="signal peptide" evidence="4">
    <location>
        <begin position="1"/>
        <end position="18"/>
    </location>
</feature>
<sequence>MNRALLLLWILLCGVASATPYQVATHDQVFQAGSRSLNSRIYYPTTETAQQRAIGANPVFTGINSQPDAVVASGRFPLIVISHGSGGNNSSQGWLAAALVQQGVIVVAANHPGSTTGNSVPALSAELWLQTEDISALISAITADPLWDKVINRQMIGVIGHSKGGYSAIAAIGGRVRLADFISGCRQAPQSPNCQFYTQAKVDLAALSARQFDADYTDPRIRFAVALDPGMVPYLLPASLRRLNAPLLVIEPQRFEPDSRIPGLGGAALAKDAGQQPIDALRLSNGNHFDFIPLCQPNGRQILAAEEKDAAVLCASSNTQREWVHQKTVAAIMTFIRPWLPAPAGNQ</sequence>
<dbReference type="Proteomes" id="UP000255529">
    <property type="component" value="Unassembled WGS sequence"/>
</dbReference>
<dbReference type="PANTHER" id="PTHR10272">
    <property type="entry name" value="PLATELET-ACTIVATING FACTOR ACETYLHYDROLASE"/>
    <property type="match status" value="1"/>
</dbReference>
<proteinExistence type="predicted"/>
<evidence type="ECO:0000313" key="6">
    <source>
        <dbReference type="Proteomes" id="UP000255529"/>
    </source>
</evidence>
<name>A0A380A7A0_9GAMM</name>
<dbReference type="InterPro" id="IPR029058">
    <property type="entry name" value="AB_hydrolase_fold"/>
</dbReference>
<keyword evidence="3" id="KW-0443">Lipid metabolism</keyword>
<organism evidence="5 6">
    <name type="scientific">Serratia quinivorans</name>
    <dbReference type="NCBI Taxonomy" id="137545"/>
    <lineage>
        <taxon>Bacteria</taxon>
        <taxon>Pseudomonadati</taxon>
        <taxon>Pseudomonadota</taxon>
        <taxon>Gammaproteobacteria</taxon>
        <taxon>Enterobacterales</taxon>
        <taxon>Yersiniaceae</taxon>
        <taxon>Serratia</taxon>
    </lineage>
</organism>
<reference evidence="5 6" key="1">
    <citation type="submission" date="2018-06" db="EMBL/GenBank/DDBJ databases">
        <authorList>
            <consortium name="Pathogen Informatics"/>
            <person name="Doyle S."/>
        </authorList>
    </citation>
    <scope>NUCLEOTIDE SEQUENCE [LARGE SCALE GENOMIC DNA]</scope>
    <source>
        <strain evidence="5 6">NCTC11544</strain>
    </source>
</reference>
<accession>A0A380A7A0</accession>
<feature type="chain" id="PRO_5017077818" evidence="4">
    <location>
        <begin position="19"/>
        <end position="347"/>
    </location>
</feature>
<protein>
    <submittedName>
        <fullName evidence="5">Predicted dienelactone hydrolase</fullName>
    </submittedName>
</protein>
<keyword evidence="1 5" id="KW-0378">Hydrolase</keyword>
<evidence type="ECO:0000313" key="5">
    <source>
        <dbReference type="EMBL" id="SUI75365.1"/>
    </source>
</evidence>
<evidence type="ECO:0000256" key="4">
    <source>
        <dbReference type="SAM" id="SignalP"/>
    </source>
</evidence>
<dbReference type="PANTHER" id="PTHR10272:SF0">
    <property type="entry name" value="PLATELET-ACTIVATING FACTOR ACETYLHYDROLASE"/>
    <property type="match status" value="1"/>
</dbReference>
<dbReference type="Gene3D" id="3.40.50.1820">
    <property type="entry name" value="alpha/beta hydrolase"/>
    <property type="match status" value="1"/>
</dbReference>
<evidence type="ECO:0000256" key="1">
    <source>
        <dbReference type="ARBA" id="ARBA00022801"/>
    </source>
</evidence>
<dbReference type="RefSeq" id="WP_115183957.1">
    <property type="nucleotide sequence ID" value="NZ_CAMKUF010000003.1"/>
</dbReference>